<name>F8P520_SERL9</name>
<accession>F8P520</accession>
<dbReference type="HOGENOM" id="CLU_066479_1_0_1"/>
<keyword evidence="1" id="KW-1133">Transmembrane helix</keyword>
<gene>
    <name evidence="2" type="ORF">SERLADRAFT_396940</name>
</gene>
<dbReference type="AlphaFoldDB" id="F8P520"/>
<keyword evidence="1" id="KW-0812">Transmembrane</keyword>
<dbReference type="RefSeq" id="XP_007321493.1">
    <property type="nucleotide sequence ID" value="XM_007321431.1"/>
</dbReference>
<feature type="transmembrane region" description="Helical" evidence="1">
    <location>
        <begin position="51"/>
        <end position="69"/>
    </location>
</feature>
<reference evidence="2" key="1">
    <citation type="submission" date="2011-04" db="EMBL/GenBank/DDBJ databases">
        <title>Evolution of plant cell wall degrading machinery underlies the functional diversity of forest fungi.</title>
        <authorList>
            <consortium name="US DOE Joint Genome Institute (JGI-PGF)"/>
            <person name="Eastwood D.C."/>
            <person name="Floudas D."/>
            <person name="Binder M."/>
            <person name="Majcherczyk A."/>
            <person name="Schneider P."/>
            <person name="Aerts A."/>
            <person name="Asiegbu F.O."/>
            <person name="Baker S.E."/>
            <person name="Barry K."/>
            <person name="Bendiksby M."/>
            <person name="Blumentritt M."/>
            <person name="Coutinho P.M."/>
            <person name="Cullen D."/>
            <person name="Cullen D."/>
            <person name="Gathman A."/>
            <person name="Goodell B."/>
            <person name="Henrissat B."/>
            <person name="Ihrmark K."/>
            <person name="Kauserud H."/>
            <person name="Kohler A."/>
            <person name="LaButti K."/>
            <person name="Lapidus A."/>
            <person name="Lavin J.L."/>
            <person name="Lee Y.-H."/>
            <person name="Lindquist E."/>
            <person name="Lilly W."/>
            <person name="Lucas S."/>
            <person name="Morin E."/>
            <person name="Murat C."/>
            <person name="Oguiza J.A."/>
            <person name="Park J."/>
            <person name="Pisabarro A.G."/>
            <person name="Riley R."/>
            <person name="Rosling A."/>
            <person name="Salamov A."/>
            <person name="Schmidt O."/>
            <person name="Schmutz J."/>
            <person name="Skrede I."/>
            <person name="Stenlid J."/>
            <person name="Wiebenga A."/>
            <person name="Xie X."/>
            <person name="Kues U."/>
            <person name="Hibbett D.S."/>
            <person name="Hoffmeister D."/>
            <person name="Hogberg N."/>
            <person name="Martin F."/>
            <person name="Grigoriev I.V."/>
            <person name="Watkinson S.C."/>
        </authorList>
    </citation>
    <scope>NUCLEOTIDE SEQUENCE</scope>
    <source>
        <strain evidence="2">S7.9</strain>
    </source>
</reference>
<feature type="transmembrane region" description="Helical" evidence="1">
    <location>
        <begin position="7"/>
        <end position="31"/>
    </location>
</feature>
<dbReference type="EMBL" id="GL945438">
    <property type="protein sequence ID" value="EGO21707.1"/>
    <property type="molecule type" value="Genomic_DNA"/>
</dbReference>
<evidence type="ECO:0008006" key="3">
    <source>
        <dbReference type="Google" id="ProtNLM"/>
    </source>
</evidence>
<feature type="transmembrane region" description="Helical" evidence="1">
    <location>
        <begin position="76"/>
        <end position="100"/>
    </location>
</feature>
<dbReference type="OrthoDB" id="2279611at2759"/>
<keyword evidence="1" id="KW-0472">Membrane</keyword>
<dbReference type="Proteomes" id="UP000008064">
    <property type="component" value="Unassembled WGS sequence"/>
</dbReference>
<sequence length="220" mass="24188">MVSKKLLGAWVFFDIFLLAAGILSLVLSIVWRAPNLLLNLTFSSTDLNSGTLLGVLFLVTFMISIAAIVQRNHVTIGLVILNWVLLINGIAVLVIGTYIWTYTLHERNNYHTVFGRQSDAIKIEIQDTLKCCGYFSATDEVALGGTFCPTAAAAAAANSFCVTPITKFADMTLNNVFSTIYGFMAIVICLFLATMCVIKKRQEIERFKKIDAKRGGKGFV</sequence>
<organism>
    <name type="scientific">Serpula lacrymans var. lacrymans (strain S7.9)</name>
    <name type="common">Dry rot fungus</name>
    <dbReference type="NCBI Taxonomy" id="578457"/>
    <lineage>
        <taxon>Eukaryota</taxon>
        <taxon>Fungi</taxon>
        <taxon>Dikarya</taxon>
        <taxon>Basidiomycota</taxon>
        <taxon>Agaricomycotina</taxon>
        <taxon>Agaricomycetes</taxon>
        <taxon>Agaricomycetidae</taxon>
        <taxon>Boletales</taxon>
        <taxon>Coniophorineae</taxon>
        <taxon>Serpulaceae</taxon>
        <taxon>Serpula</taxon>
    </lineage>
</organism>
<feature type="transmembrane region" description="Helical" evidence="1">
    <location>
        <begin position="180"/>
        <end position="198"/>
    </location>
</feature>
<dbReference type="GeneID" id="18811787"/>
<evidence type="ECO:0000313" key="2">
    <source>
        <dbReference type="EMBL" id="EGO21707.1"/>
    </source>
</evidence>
<evidence type="ECO:0000256" key="1">
    <source>
        <dbReference type="SAM" id="Phobius"/>
    </source>
</evidence>
<proteinExistence type="predicted"/>
<dbReference type="KEGG" id="sla:SERLADRAFT_396940"/>
<protein>
    <recommendedName>
        <fullName evidence="3">Tetraspanin Pls1 family</fullName>
    </recommendedName>
</protein>